<gene>
    <name evidence="11" type="ORF">V4F39_04430</name>
</gene>
<evidence type="ECO:0000256" key="1">
    <source>
        <dbReference type="ARBA" id="ARBA00004429"/>
    </source>
</evidence>
<dbReference type="InterPro" id="IPR002528">
    <property type="entry name" value="MATE_fam"/>
</dbReference>
<organism evidence="11 12">
    <name type="scientific">Aquincola agrisoli</name>
    <dbReference type="NCBI Taxonomy" id="3119538"/>
    <lineage>
        <taxon>Bacteria</taxon>
        <taxon>Pseudomonadati</taxon>
        <taxon>Pseudomonadota</taxon>
        <taxon>Betaproteobacteria</taxon>
        <taxon>Burkholderiales</taxon>
        <taxon>Sphaerotilaceae</taxon>
        <taxon>Aquincola</taxon>
    </lineage>
</organism>
<feature type="transmembrane region" description="Helical" evidence="10">
    <location>
        <begin position="162"/>
        <end position="183"/>
    </location>
</feature>
<accession>A0AAW9Q9W1</accession>
<evidence type="ECO:0000256" key="7">
    <source>
        <dbReference type="ARBA" id="ARBA00023065"/>
    </source>
</evidence>
<evidence type="ECO:0000256" key="3">
    <source>
        <dbReference type="ARBA" id="ARBA00022449"/>
    </source>
</evidence>
<feature type="transmembrane region" description="Helical" evidence="10">
    <location>
        <begin position="53"/>
        <end position="77"/>
    </location>
</feature>
<evidence type="ECO:0000256" key="8">
    <source>
        <dbReference type="ARBA" id="ARBA00023136"/>
    </source>
</evidence>
<keyword evidence="6 10" id="KW-1133">Transmembrane helix</keyword>
<evidence type="ECO:0000313" key="11">
    <source>
        <dbReference type="EMBL" id="MEF7613148.1"/>
    </source>
</evidence>
<comment type="subcellular location">
    <subcellularLocation>
        <location evidence="1">Cell inner membrane</location>
        <topology evidence="1">Multi-pass membrane protein</topology>
    </subcellularLocation>
</comment>
<dbReference type="RefSeq" id="WP_332288095.1">
    <property type="nucleotide sequence ID" value="NZ_JAZIBG010000014.1"/>
</dbReference>
<dbReference type="GO" id="GO:0006811">
    <property type="term" value="P:monoatomic ion transport"/>
    <property type="evidence" value="ECO:0007669"/>
    <property type="project" value="UniProtKB-KW"/>
</dbReference>
<reference evidence="11 12" key="1">
    <citation type="submission" date="2024-02" db="EMBL/GenBank/DDBJ databases">
        <title>Genome sequence of Aquincola sp. MAHUQ-54.</title>
        <authorList>
            <person name="Huq M.A."/>
        </authorList>
    </citation>
    <scope>NUCLEOTIDE SEQUENCE [LARGE SCALE GENOMIC DNA]</scope>
    <source>
        <strain evidence="11 12">MAHUQ-54</strain>
    </source>
</reference>
<feature type="transmembrane region" description="Helical" evidence="10">
    <location>
        <begin position="246"/>
        <end position="269"/>
    </location>
</feature>
<name>A0AAW9Q9W1_9BURK</name>
<dbReference type="GO" id="GO:0005886">
    <property type="term" value="C:plasma membrane"/>
    <property type="evidence" value="ECO:0007669"/>
    <property type="project" value="UniProtKB-SubCell"/>
</dbReference>
<dbReference type="Pfam" id="PF01554">
    <property type="entry name" value="MatE"/>
    <property type="match status" value="2"/>
</dbReference>
<evidence type="ECO:0000256" key="10">
    <source>
        <dbReference type="SAM" id="Phobius"/>
    </source>
</evidence>
<keyword evidence="4" id="KW-1003">Cell membrane</keyword>
<feature type="transmembrane region" description="Helical" evidence="10">
    <location>
        <begin position="89"/>
        <end position="114"/>
    </location>
</feature>
<keyword evidence="2" id="KW-0813">Transport</keyword>
<protein>
    <recommendedName>
        <fullName evidence="9">Multidrug-efflux transporter</fullName>
    </recommendedName>
</protein>
<evidence type="ECO:0000256" key="5">
    <source>
        <dbReference type="ARBA" id="ARBA00022692"/>
    </source>
</evidence>
<feature type="transmembrane region" description="Helical" evidence="10">
    <location>
        <begin position="315"/>
        <end position="336"/>
    </location>
</feature>
<dbReference type="PANTHER" id="PTHR43298:SF2">
    <property type="entry name" value="FMN_FAD EXPORTER YEEO-RELATED"/>
    <property type="match status" value="1"/>
</dbReference>
<feature type="transmembrane region" description="Helical" evidence="10">
    <location>
        <begin position="203"/>
        <end position="225"/>
    </location>
</feature>
<dbReference type="EMBL" id="JAZIBG010000014">
    <property type="protein sequence ID" value="MEF7613148.1"/>
    <property type="molecule type" value="Genomic_DNA"/>
</dbReference>
<feature type="transmembrane region" description="Helical" evidence="10">
    <location>
        <begin position="275"/>
        <end position="294"/>
    </location>
</feature>
<keyword evidence="5 10" id="KW-0812">Transmembrane</keyword>
<keyword evidence="3" id="KW-0050">Antiport</keyword>
<comment type="caution">
    <text evidence="11">The sequence shown here is derived from an EMBL/GenBank/DDBJ whole genome shotgun (WGS) entry which is preliminary data.</text>
</comment>
<sequence>MTHPTDSSDKSLLRLSIPMLLNSALGLVTALLDAIVIGRYAKDAAAAVSIANQILAVVYDFSLLLGVGAVVLVTHALGRGDRQEARETALAALAANTVLGLALGLLLWLCAPALVDALGTPAALQADATRYVTVIAWAMPFNAFLMAGMACLRGFALMRTILLLGLVAFPSYAVLNAVLVLGFGPVPALGVAGSALATLAVRVASALVLGVVLARMLGLSVPLLRQAAASGARRVRRMAALASPSVLDNVSYGFYQLLLVSFIAGLGVTAVVGRFYTLALTAFLAVVVMAISQANEVLVGYEAGAGRVAHLRRRAWRSGAASALLATVLALAMWAAAQPLASLFSSDPEVHREVRALLLLTIFIQPLTGLNTVLFHSLRVTGDVLAPVVFSQFVMWGLAAPLAWLLCVEFAMGVPGLWYAFIVEELFKTAYMAWRWQRAAGPALAAAPPVPVAAVS</sequence>
<keyword evidence="8 10" id="KW-0472">Membrane</keyword>
<feature type="transmembrane region" description="Helical" evidence="10">
    <location>
        <begin position="356"/>
        <end position="375"/>
    </location>
</feature>
<dbReference type="GO" id="GO:0042910">
    <property type="term" value="F:xenobiotic transmembrane transporter activity"/>
    <property type="evidence" value="ECO:0007669"/>
    <property type="project" value="InterPro"/>
</dbReference>
<evidence type="ECO:0000256" key="4">
    <source>
        <dbReference type="ARBA" id="ARBA00022475"/>
    </source>
</evidence>
<dbReference type="AlphaFoldDB" id="A0AAW9Q9W1"/>
<evidence type="ECO:0000256" key="6">
    <source>
        <dbReference type="ARBA" id="ARBA00022989"/>
    </source>
</evidence>
<keyword evidence="7" id="KW-0406">Ion transport</keyword>
<dbReference type="Proteomes" id="UP001336250">
    <property type="component" value="Unassembled WGS sequence"/>
</dbReference>
<dbReference type="InterPro" id="IPR048279">
    <property type="entry name" value="MdtK-like"/>
</dbReference>
<feature type="transmembrane region" description="Helical" evidence="10">
    <location>
        <begin position="20"/>
        <end position="41"/>
    </location>
</feature>
<feature type="transmembrane region" description="Helical" evidence="10">
    <location>
        <begin position="134"/>
        <end position="155"/>
    </location>
</feature>
<dbReference type="PANTHER" id="PTHR43298">
    <property type="entry name" value="MULTIDRUG RESISTANCE PROTEIN NORM-RELATED"/>
    <property type="match status" value="1"/>
</dbReference>
<evidence type="ECO:0000256" key="9">
    <source>
        <dbReference type="ARBA" id="ARBA00031636"/>
    </source>
</evidence>
<dbReference type="NCBIfam" id="TIGR00797">
    <property type="entry name" value="matE"/>
    <property type="match status" value="1"/>
</dbReference>
<evidence type="ECO:0000313" key="12">
    <source>
        <dbReference type="Proteomes" id="UP001336250"/>
    </source>
</evidence>
<proteinExistence type="predicted"/>
<evidence type="ECO:0000256" key="2">
    <source>
        <dbReference type="ARBA" id="ARBA00022448"/>
    </source>
</evidence>
<dbReference type="InterPro" id="IPR050222">
    <property type="entry name" value="MATE_MdtK"/>
</dbReference>
<keyword evidence="12" id="KW-1185">Reference proteome</keyword>
<feature type="transmembrane region" description="Helical" evidence="10">
    <location>
        <begin position="384"/>
        <end position="404"/>
    </location>
</feature>
<dbReference type="GO" id="GO:0015297">
    <property type="term" value="F:antiporter activity"/>
    <property type="evidence" value="ECO:0007669"/>
    <property type="project" value="UniProtKB-KW"/>
</dbReference>
<dbReference type="PIRSF" id="PIRSF006603">
    <property type="entry name" value="DinF"/>
    <property type="match status" value="1"/>
</dbReference>